<dbReference type="OrthoDB" id="5600865at2"/>
<protein>
    <submittedName>
        <fullName evidence="1">Uncharacterized protein</fullName>
    </submittedName>
</protein>
<dbReference type="EMBL" id="LDOU01000002">
    <property type="protein sequence ID" value="KLV11583.1"/>
    <property type="molecule type" value="Genomic_DNA"/>
</dbReference>
<comment type="caution">
    <text evidence="1">The sequence shown here is derived from an EMBL/GenBank/DDBJ whole genome shotgun (WGS) entry which is preliminary data.</text>
</comment>
<proteinExistence type="predicted"/>
<sequence>MEKSEFLSYLKDEINQYNLMSDFEGIKKAEKKQYINGLMRASRFFGVSFEELKAIVDQSETAEQSYDASFGGTKEPLEIPTFVRQNKIINL</sequence>
<gene>
    <name evidence="1" type="ORF">ABT57_02310</name>
</gene>
<dbReference type="PATRIC" id="fig|320778.3.peg.490"/>
<reference evidence="1 2" key="1">
    <citation type="submission" date="2015-05" db="EMBL/GenBank/DDBJ databases">
        <title>Photobacterium galathea sp. nov.</title>
        <authorList>
            <person name="Machado H."/>
            <person name="Gram L."/>
        </authorList>
    </citation>
    <scope>NUCLEOTIDE SEQUENCE [LARGE SCALE GENOMIC DNA]</scope>
    <source>
        <strain evidence="1 2">DSM 22954</strain>
    </source>
</reference>
<name>A0A0J1HIY4_9GAMM</name>
<keyword evidence="2" id="KW-1185">Reference proteome</keyword>
<evidence type="ECO:0000313" key="1">
    <source>
        <dbReference type="EMBL" id="KLV11583.1"/>
    </source>
</evidence>
<dbReference type="AlphaFoldDB" id="A0A0J1HIY4"/>
<evidence type="ECO:0000313" key="2">
    <source>
        <dbReference type="Proteomes" id="UP000035909"/>
    </source>
</evidence>
<dbReference type="RefSeq" id="WP_047883542.1">
    <property type="nucleotide sequence ID" value="NZ_JAHRDW010000171.1"/>
</dbReference>
<organism evidence="1 2">
    <name type="scientific">Photobacterium ganghwense</name>
    <dbReference type="NCBI Taxonomy" id="320778"/>
    <lineage>
        <taxon>Bacteria</taxon>
        <taxon>Pseudomonadati</taxon>
        <taxon>Pseudomonadota</taxon>
        <taxon>Gammaproteobacteria</taxon>
        <taxon>Vibrionales</taxon>
        <taxon>Vibrionaceae</taxon>
        <taxon>Photobacterium</taxon>
    </lineage>
</organism>
<accession>A0A0J1HIY4</accession>
<dbReference type="Proteomes" id="UP000035909">
    <property type="component" value="Unassembled WGS sequence"/>
</dbReference>